<evidence type="ECO:0000256" key="1">
    <source>
        <dbReference type="SAM" id="MobiDB-lite"/>
    </source>
</evidence>
<keyword evidence="3" id="KW-1185">Reference proteome</keyword>
<sequence length="322" mass="35330">MFSDIKLGKRFLLYPRPHVNDSVNVIPVFGMCVACGEPLERAHVVGTFMLECRHQYHPLCFNALLQSKDQCVKPGCNMVISDLAKSWASGLQVVKKEQDAAVADQHATKSAASRIWDMDEVTREISDVLHDLKQGNSVGKDNVTVQRCEAIGDSESKSEEEARDDKKTGDSESKIEEEARDGKKTKDKEEGKVPVVVELDAEESQDAANTKLDEATAKKGEEEPTKGGVGEGVETTKGSEGEVKEGSEGNKDRREAEDEQEEVLANDTVVDSTDGGVDSSTADSVSKRRGDSPDSVTLQELFCLQRKKRNRARDQLSRACKL</sequence>
<evidence type="ECO:0000313" key="3">
    <source>
        <dbReference type="Proteomes" id="UP000886520"/>
    </source>
</evidence>
<protein>
    <recommendedName>
        <fullName evidence="4">RING-type domain-containing protein</fullName>
    </recommendedName>
</protein>
<proteinExistence type="predicted"/>
<organism evidence="2 3">
    <name type="scientific">Adiantum capillus-veneris</name>
    <name type="common">Maidenhair fern</name>
    <dbReference type="NCBI Taxonomy" id="13818"/>
    <lineage>
        <taxon>Eukaryota</taxon>
        <taxon>Viridiplantae</taxon>
        <taxon>Streptophyta</taxon>
        <taxon>Embryophyta</taxon>
        <taxon>Tracheophyta</taxon>
        <taxon>Polypodiopsida</taxon>
        <taxon>Polypodiidae</taxon>
        <taxon>Polypodiales</taxon>
        <taxon>Pteridineae</taxon>
        <taxon>Pteridaceae</taxon>
        <taxon>Vittarioideae</taxon>
        <taxon>Adiantum</taxon>
    </lineage>
</organism>
<dbReference type="SUPFAM" id="SSF57850">
    <property type="entry name" value="RING/U-box"/>
    <property type="match status" value="1"/>
</dbReference>
<feature type="compositionally biased region" description="Basic and acidic residues" evidence="1">
    <location>
        <begin position="154"/>
        <end position="192"/>
    </location>
</feature>
<dbReference type="Proteomes" id="UP000886520">
    <property type="component" value="Chromosome 5"/>
</dbReference>
<accession>A0A9D4V5L6</accession>
<evidence type="ECO:0008006" key="4">
    <source>
        <dbReference type="Google" id="ProtNLM"/>
    </source>
</evidence>
<dbReference type="AlphaFoldDB" id="A0A9D4V5L6"/>
<comment type="caution">
    <text evidence="2">The sequence shown here is derived from an EMBL/GenBank/DDBJ whole genome shotgun (WGS) entry which is preliminary data.</text>
</comment>
<dbReference type="OrthoDB" id="10612583at2759"/>
<feature type="compositionally biased region" description="Low complexity" evidence="1">
    <location>
        <begin position="267"/>
        <end position="284"/>
    </location>
</feature>
<gene>
    <name evidence="2" type="ORF">GOP47_0005730</name>
</gene>
<feature type="compositionally biased region" description="Basic and acidic residues" evidence="1">
    <location>
        <begin position="237"/>
        <end position="256"/>
    </location>
</feature>
<feature type="region of interest" description="Disordered" evidence="1">
    <location>
        <begin position="148"/>
        <end position="295"/>
    </location>
</feature>
<dbReference type="EMBL" id="JABFUD020000005">
    <property type="protein sequence ID" value="KAI5080251.1"/>
    <property type="molecule type" value="Genomic_DNA"/>
</dbReference>
<name>A0A9D4V5L6_ADICA</name>
<reference evidence="2 3" key="1">
    <citation type="submission" date="2021-01" db="EMBL/GenBank/DDBJ databases">
        <title>Adiantum capillus-veneris genome.</title>
        <authorList>
            <person name="Fang Y."/>
            <person name="Liao Q."/>
        </authorList>
    </citation>
    <scope>NUCLEOTIDE SEQUENCE [LARGE SCALE GENOMIC DNA]</scope>
    <source>
        <strain evidence="2">H3</strain>
        <tissue evidence="2">Leaf</tissue>
    </source>
</reference>
<evidence type="ECO:0000313" key="2">
    <source>
        <dbReference type="EMBL" id="KAI5080251.1"/>
    </source>
</evidence>
<feature type="compositionally biased region" description="Basic and acidic residues" evidence="1">
    <location>
        <begin position="211"/>
        <end position="225"/>
    </location>
</feature>